<accession>A0A2P2PG87</accession>
<protein>
    <submittedName>
        <fullName evidence="1">Uncharacterized protein</fullName>
    </submittedName>
</protein>
<dbReference type="AlphaFoldDB" id="A0A2P2PG87"/>
<name>A0A2P2PG87_RHIMU</name>
<organism evidence="1">
    <name type="scientific">Rhizophora mucronata</name>
    <name type="common">Asiatic mangrove</name>
    <dbReference type="NCBI Taxonomy" id="61149"/>
    <lineage>
        <taxon>Eukaryota</taxon>
        <taxon>Viridiplantae</taxon>
        <taxon>Streptophyta</taxon>
        <taxon>Embryophyta</taxon>
        <taxon>Tracheophyta</taxon>
        <taxon>Spermatophyta</taxon>
        <taxon>Magnoliopsida</taxon>
        <taxon>eudicotyledons</taxon>
        <taxon>Gunneridae</taxon>
        <taxon>Pentapetalae</taxon>
        <taxon>rosids</taxon>
        <taxon>fabids</taxon>
        <taxon>Malpighiales</taxon>
        <taxon>Rhizophoraceae</taxon>
        <taxon>Rhizophora</taxon>
    </lineage>
</organism>
<proteinExistence type="predicted"/>
<reference evidence="1" key="1">
    <citation type="submission" date="2018-02" db="EMBL/GenBank/DDBJ databases">
        <title>Rhizophora mucronata_Transcriptome.</title>
        <authorList>
            <person name="Meera S.P."/>
            <person name="Sreeshan A."/>
            <person name="Augustine A."/>
        </authorList>
    </citation>
    <scope>NUCLEOTIDE SEQUENCE</scope>
    <source>
        <tissue evidence="1">Leaf</tissue>
    </source>
</reference>
<sequence>MVIVRKPPHHLVTKTHGKPFSIPSIILK</sequence>
<dbReference type="EMBL" id="GGEC01073241">
    <property type="protein sequence ID" value="MBX53725.1"/>
    <property type="molecule type" value="Transcribed_RNA"/>
</dbReference>
<evidence type="ECO:0000313" key="1">
    <source>
        <dbReference type="EMBL" id="MBX53725.1"/>
    </source>
</evidence>